<feature type="transmembrane region" description="Helical" evidence="6">
    <location>
        <begin position="193"/>
        <end position="216"/>
    </location>
</feature>
<feature type="transmembrane region" description="Helical" evidence="6">
    <location>
        <begin position="138"/>
        <end position="156"/>
    </location>
</feature>
<evidence type="ECO:0000256" key="5">
    <source>
        <dbReference type="ARBA" id="ARBA00023136"/>
    </source>
</evidence>
<feature type="transmembrane region" description="Helical" evidence="6">
    <location>
        <begin position="162"/>
        <end position="181"/>
    </location>
</feature>
<evidence type="ECO:0000313" key="9">
    <source>
        <dbReference type="Proteomes" id="UP000662857"/>
    </source>
</evidence>
<keyword evidence="4 6" id="KW-1133">Transmembrane helix</keyword>
<dbReference type="PANTHER" id="PTHR32322:SF9">
    <property type="entry name" value="AMINO-ACID METABOLITE EFFLUX PUMP-RELATED"/>
    <property type="match status" value="1"/>
</dbReference>
<dbReference type="InterPro" id="IPR000620">
    <property type="entry name" value="EamA_dom"/>
</dbReference>
<keyword evidence="5 6" id="KW-0472">Membrane</keyword>
<feature type="transmembrane region" description="Helical" evidence="6">
    <location>
        <begin position="253"/>
        <end position="278"/>
    </location>
</feature>
<evidence type="ECO:0000256" key="1">
    <source>
        <dbReference type="ARBA" id="ARBA00004141"/>
    </source>
</evidence>
<feature type="transmembrane region" description="Helical" evidence="6">
    <location>
        <begin position="16"/>
        <end position="39"/>
    </location>
</feature>
<dbReference type="InterPro" id="IPR050638">
    <property type="entry name" value="AA-Vitamin_Transporters"/>
</dbReference>
<evidence type="ECO:0000256" key="6">
    <source>
        <dbReference type="SAM" id="Phobius"/>
    </source>
</evidence>
<evidence type="ECO:0000256" key="4">
    <source>
        <dbReference type="ARBA" id="ARBA00022989"/>
    </source>
</evidence>
<feature type="transmembrane region" description="Helical" evidence="6">
    <location>
        <begin position="104"/>
        <end position="126"/>
    </location>
</feature>
<keyword evidence="9" id="KW-1185">Reference proteome</keyword>
<dbReference type="InterPro" id="IPR037185">
    <property type="entry name" value="EmrE-like"/>
</dbReference>
<feature type="domain" description="EamA" evidence="7">
    <location>
        <begin position="163"/>
        <end position="299"/>
    </location>
</feature>
<evidence type="ECO:0000313" key="8">
    <source>
        <dbReference type="EMBL" id="QSB14867.1"/>
    </source>
</evidence>
<keyword evidence="3 6" id="KW-0812">Transmembrane</keyword>
<comment type="subcellular location">
    <subcellularLocation>
        <location evidence="1">Membrane</location>
        <topology evidence="1">Multi-pass membrane protein</topology>
    </subcellularLocation>
</comment>
<evidence type="ECO:0000256" key="3">
    <source>
        <dbReference type="ARBA" id="ARBA00022692"/>
    </source>
</evidence>
<comment type="similarity">
    <text evidence="2">Belongs to the EamA transporter family.</text>
</comment>
<feature type="transmembrane region" description="Helical" evidence="6">
    <location>
        <begin position="45"/>
        <end position="66"/>
    </location>
</feature>
<dbReference type="SUPFAM" id="SSF103481">
    <property type="entry name" value="Multidrug resistance efflux transporter EmrE"/>
    <property type="match status" value="2"/>
</dbReference>
<evidence type="ECO:0000256" key="2">
    <source>
        <dbReference type="ARBA" id="ARBA00007362"/>
    </source>
</evidence>
<evidence type="ECO:0000259" key="7">
    <source>
        <dbReference type="Pfam" id="PF00892"/>
    </source>
</evidence>
<dbReference type="GO" id="GO:0016020">
    <property type="term" value="C:membrane"/>
    <property type="evidence" value="ECO:0007669"/>
    <property type="project" value="UniProtKB-SubCell"/>
</dbReference>
<reference evidence="8" key="1">
    <citation type="submission" date="2021-02" db="EMBL/GenBank/DDBJ databases">
        <title>Natrosporangium hydrolyticum gen. nov., sp. nov, a haloalkaliphilic actinobacterium from a soda solonchak soil.</title>
        <authorList>
            <person name="Sorokin D.Y."/>
            <person name="Khijniak T.V."/>
            <person name="Zakharycheva A.P."/>
            <person name="Boueva O.V."/>
            <person name="Ariskina E.V."/>
            <person name="Hahnke R.L."/>
            <person name="Bunk B."/>
            <person name="Sproer C."/>
            <person name="Schumann P."/>
            <person name="Evtushenko L.I."/>
            <person name="Kublanov I.V."/>
        </authorList>
    </citation>
    <scope>NUCLEOTIDE SEQUENCE</scope>
    <source>
        <strain evidence="8">DSM 106523</strain>
    </source>
</reference>
<dbReference type="AlphaFoldDB" id="A0A895YAU0"/>
<dbReference type="Proteomes" id="UP000662857">
    <property type="component" value="Chromosome"/>
</dbReference>
<feature type="transmembrane region" description="Helical" evidence="6">
    <location>
        <begin position="228"/>
        <end position="246"/>
    </location>
</feature>
<gene>
    <name evidence="8" type="ORF">JQS43_00245</name>
</gene>
<dbReference type="Pfam" id="PF00892">
    <property type="entry name" value="EamA"/>
    <property type="match status" value="2"/>
</dbReference>
<name>A0A895YAU0_9ACTN</name>
<proteinExistence type="inferred from homology"/>
<dbReference type="PANTHER" id="PTHR32322">
    <property type="entry name" value="INNER MEMBRANE TRANSPORTER"/>
    <property type="match status" value="1"/>
</dbReference>
<accession>A0A895YAU0</accession>
<protein>
    <submittedName>
        <fullName evidence="8">DMT family transporter</fullName>
    </submittedName>
</protein>
<dbReference type="RefSeq" id="WP_239677027.1">
    <property type="nucleotide sequence ID" value="NZ_CP070499.1"/>
</dbReference>
<dbReference type="EMBL" id="CP070499">
    <property type="protein sequence ID" value="QSB14867.1"/>
    <property type="molecule type" value="Genomic_DNA"/>
</dbReference>
<sequence>MTTTSPRPPATVSRSYLIPGFLVLAAVWGSSFLFIKVAVGELHPLYVTLGRVALGAASLLLILLVLRTRLPGDLRLWGHLAVLGTIGVAIPFTLFGYGEQHIPSALAGIWNATTPLVALPMAALVFRTESITARKVTGIAVGFVGVLVVLGVWQGVAGASLVGQLQCLGAAACYGIAVPYMKRFVADYPVSGLVLVAGQMICATALLTVVAPLAAGAPPAPHTLSAEVIGSMLALGVLGTGLVFLIHMRNIRLVGASAAALVTYLIPIFAVAAGVVVLGEQLSWYQPVGALIVLAGVTISQRLPVRWSRAPGPAVAPPVINVSPPTPAADQPARS</sequence>
<organism evidence="8 9">
    <name type="scientific">Natronosporangium hydrolyticum</name>
    <dbReference type="NCBI Taxonomy" id="2811111"/>
    <lineage>
        <taxon>Bacteria</taxon>
        <taxon>Bacillati</taxon>
        <taxon>Actinomycetota</taxon>
        <taxon>Actinomycetes</taxon>
        <taxon>Micromonosporales</taxon>
        <taxon>Micromonosporaceae</taxon>
        <taxon>Natronosporangium</taxon>
    </lineage>
</organism>
<feature type="transmembrane region" description="Helical" evidence="6">
    <location>
        <begin position="78"/>
        <end position="98"/>
    </location>
</feature>
<dbReference type="KEGG" id="nhy:JQS43_00245"/>
<feature type="domain" description="EamA" evidence="7">
    <location>
        <begin position="21"/>
        <end position="150"/>
    </location>
</feature>